<gene>
    <name evidence="5" type="ORF">V7S43_009917</name>
</gene>
<evidence type="ECO:0000259" key="4">
    <source>
        <dbReference type="Pfam" id="PF20147"/>
    </source>
</evidence>
<evidence type="ECO:0000256" key="1">
    <source>
        <dbReference type="ARBA" id="ARBA00004340"/>
    </source>
</evidence>
<accession>A0ABD3FIB0</accession>
<evidence type="ECO:0000256" key="3">
    <source>
        <dbReference type="ARBA" id="ARBA00022525"/>
    </source>
</evidence>
<dbReference type="InterPro" id="IPR045379">
    <property type="entry name" value="Crinkler_N"/>
</dbReference>
<sequence>MAKLNLFCAIFGEAEDAFGVEIDDIEQVCKLQAAIKAKVPHAITSPASRLKPFLAKTESGAWLPDDDNREKMLQNLVHTSKMKKLRPSWKLNKPELFGPNVSLGEEVIHVLVVIKGEFPKAETVEASHPRKRRWDKLNEVLDMNKKAKKADDSNGFSYVSFPDIDSIMPATRYQPTSKPIADEKLAALDVYLPTLAKVFGDMYVGNEAKRLYFIMPVLATVCALFNDVEVLVEETIVGKRVQVDGTFEFVLKRGEKRVSIVQAKREDFQQGLAQAYVGSEALADSEGCRKCTALSRTSSDGSSREVWMAKLSIQHP</sequence>
<keyword evidence="6" id="KW-1185">Reference proteome</keyword>
<organism evidence="5 6">
    <name type="scientific">Phytophthora oleae</name>
    <dbReference type="NCBI Taxonomy" id="2107226"/>
    <lineage>
        <taxon>Eukaryota</taxon>
        <taxon>Sar</taxon>
        <taxon>Stramenopiles</taxon>
        <taxon>Oomycota</taxon>
        <taxon>Peronosporomycetes</taxon>
        <taxon>Peronosporales</taxon>
        <taxon>Peronosporaceae</taxon>
        <taxon>Phytophthora</taxon>
    </lineage>
</organism>
<name>A0ABD3FIB0_9STRA</name>
<dbReference type="Proteomes" id="UP001632037">
    <property type="component" value="Unassembled WGS sequence"/>
</dbReference>
<feature type="domain" description="Crinkler effector protein N-terminal" evidence="4">
    <location>
        <begin position="4"/>
        <end position="113"/>
    </location>
</feature>
<evidence type="ECO:0000256" key="2">
    <source>
        <dbReference type="ARBA" id="ARBA00004613"/>
    </source>
</evidence>
<protein>
    <recommendedName>
        <fullName evidence="4">Crinkler effector protein N-terminal domain-containing protein</fullName>
    </recommendedName>
</protein>
<dbReference type="AlphaFoldDB" id="A0ABD3FIB0"/>
<evidence type="ECO:0000313" key="6">
    <source>
        <dbReference type="Proteomes" id="UP001632037"/>
    </source>
</evidence>
<evidence type="ECO:0000313" key="5">
    <source>
        <dbReference type="EMBL" id="KAL3665289.1"/>
    </source>
</evidence>
<dbReference type="Pfam" id="PF20147">
    <property type="entry name" value="Crinkler"/>
    <property type="match status" value="1"/>
</dbReference>
<dbReference type="GO" id="GO:0005576">
    <property type="term" value="C:extracellular region"/>
    <property type="evidence" value="ECO:0007669"/>
    <property type="project" value="UniProtKB-SubCell"/>
</dbReference>
<proteinExistence type="predicted"/>
<keyword evidence="3" id="KW-0964">Secreted</keyword>
<reference evidence="5 6" key="1">
    <citation type="submission" date="2024-09" db="EMBL/GenBank/DDBJ databases">
        <title>Genome sequencing and assembly of Phytophthora oleae, isolate VK10A, causative agent of rot of olive drupes.</title>
        <authorList>
            <person name="Conti Taguali S."/>
            <person name="Riolo M."/>
            <person name="La Spada F."/>
            <person name="Cacciola S.O."/>
            <person name="Dionisio G."/>
        </authorList>
    </citation>
    <scope>NUCLEOTIDE SEQUENCE [LARGE SCALE GENOMIC DNA]</scope>
    <source>
        <strain evidence="5 6">VK10A</strain>
    </source>
</reference>
<dbReference type="GO" id="GO:0043657">
    <property type="term" value="C:host cell"/>
    <property type="evidence" value="ECO:0007669"/>
    <property type="project" value="UniProtKB-SubCell"/>
</dbReference>
<comment type="subcellular location">
    <subcellularLocation>
        <location evidence="1">Host cell</location>
    </subcellularLocation>
    <subcellularLocation>
        <location evidence="2">Secreted</location>
    </subcellularLocation>
</comment>
<comment type="caution">
    <text evidence="5">The sequence shown here is derived from an EMBL/GenBank/DDBJ whole genome shotgun (WGS) entry which is preliminary data.</text>
</comment>
<dbReference type="EMBL" id="JBIMZQ010000021">
    <property type="protein sequence ID" value="KAL3665289.1"/>
    <property type="molecule type" value="Genomic_DNA"/>
</dbReference>